<evidence type="ECO:0000313" key="1">
    <source>
        <dbReference type="EMBL" id="JAD18209.1"/>
    </source>
</evidence>
<sequence length="32" mass="3893">MQLVVKMYPVYVISQYGLTVLLQIRYFVVWEI</sequence>
<name>A0A0A9TK88_ARUDO</name>
<dbReference type="EMBL" id="GBRH01279686">
    <property type="protein sequence ID" value="JAD18209.1"/>
    <property type="molecule type" value="Transcribed_RNA"/>
</dbReference>
<reference evidence="1" key="1">
    <citation type="submission" date="2014-09" db="EMBL/GenBank/DDBJ databases">
        <authorList>
            <person name="Magalhaes I.L.F."/>
            <person name="Oliveira U."/>
            <person name="Santos F.R."/>
            <person name="Vidigal T.H.D.A."/>
            <person name="Brescovit A.D."/>
            <person name="Santos A.J."/>
        </authorList>
    </citation>
    <scope>NUCLEOTIDE SEQUENCE</scope>
    <source>
        <tissue evidence="1">Shoot tissue taken approximately 20 cm above the soil surface</tissue>
    </source>
</reference>
<accession>A0A0A9TK88</accession>
<organism evidence="1">
    <name type="scientific">Arundo donax</name>
    <name type="common">Giant reed</name>
    <name type="synonym">Donax arundinaceus</name>
    <dbReference type="NCBI Taxonomy" id="35708"/>
    <lineage>
        <taxon>Eukaryota</taxon>
        <taxon>Viridiplantae</taxon>
        <taxon>Streptophyta</taxon>
        <taxon>Embryophyta</taxon>
        <taxon>Tracheophyta</taxon>
        <taxon>Spermatophyta</taxon>
        <taxon>Magnoliopsida</taxon>
        <taxon>Liliopsida</taxon>
        <taxon>Poales</taxon>
        <taxon>Poaceae</taxon>
        <taxon>PACMAD clade</taxon>
        <taxon>Arundinoideae</taxon>
        <taxon>Arundineae</taxon>
        <taxon>Arundo</taxon>
    </lineage>
</organism>
<protein>
    <submittedName>
        <fullName evidence="1">Uncharacterized protein</fullName>
    </submittedName>
</protein>
<proteinExistence type="predicted"/>
<dbReference type="AlphaFoldDB" id="A0A0A9TK88"/>
<reference evidence="1" key="2">
    <citation type="journal article" date="2015" name="Data Brief">
        <title>Shoot transcriptome of the giant reed, Arundo donax.</title>
        <authorList>
            <person name="Barrero R.A."/>
            <person name="Guerrero F.D."/>
            <person name="Moolhuijzen P."/>
            <person name="Goolsby J.A."/>
            <person name="Tidwell J."/>
            <person name="Bellgard S.E."/>
            <person name="Bellgard M.I."/>
        </authorList>
    </citation>
    <scope>NUCLEOTIDE SEQUENCE</scope>
    <source>
        <tissue evidence="1">Shoot tissue taken approximately 20 cm above the soil surface</tissue>
    </source>
</reference>